<protein>
    <submittedName>
        <fullName evidence="2">Transposase and inactivated derivatives, TnpA family</fullName>
    </submittedName>
</protein>
<dbReference type="Proteomes" id="UP000255224">
    <property type="component" value="Unassembled WGS sequence"/>
</dbReference>
<name>A0A376C242_CHRCU</name>
<proteinExistence type="predicted"/>
<dbReference type="AlphaFoldDB" id="A0A376C242"/>
<evidence type="ECO:0000313" key="3">
    <source>
        <dbReference type="Proteomes" id="UP000255224"/>
    </source>
</evidence>
<feature type="domain" description="DUF4158" evidence="1">
    <location>
        <begin position="6"/>
        <end position="69"/>
    </location>
</feature>
<organism evidence="2 3">
    <name type="scientific">Chryseobacterium carnipullorum</name>
    <dbReference type="NCBI Taxonomy" id="1124835"/>
    <lineage>
        <taxon>Bacteria</taxon>
        <taxon>Pseudomonadati</taxon>
        <taxon>Bacteroidota</taxon>
        <taxon>Flavobacteriia</taxon>
        <taxon>Flavobacteriales</taxon>
        <taxon>Weeksellaceae</taxon>
        <taxon>Chryseobacterium group</taxon>
        <taxon>Chryseobacterium</taxon>
    </lineage>
</organism>
<dbReference type="InterPro" id="IPR025296">
    <property type="entry name" value="DUF4158"/>
</dbReference>
<evidence type="ECO:0000313" key="2">
    <source>
        <dbReference type="EMBL" id="STA51383.1"/>
    </source>
</evidence>
<evidence type="ECO:0000259" key="1">
    <source>
        <dbReference type="Pfam" id="PF13700"/>
    </source>
</evidence>
<sequence>MALRKILSEKEKENLIESPSLKEDIIRWYTLAESDIIIIEQNCRGTANKLGFAIQLCYLRFPGKVLKSKRNSGVFAITICLRTT</sequence>
<dbReference type="RefSeq" id="WP_128124704.1">
    <property type="nucleotide sequence ID" value="NZ_UFVQ01000001.1"/>
</dbReference>
<gene>
    <name evidence="2" type="ORF">NCTC13533_00040</name>
</gene>
<reference evidence="2 3" key="1">
    <citation type="submission" date="2018-06" db="EMBL/GenBank/DDBJ databases">
        <authorList>
            <consortium name="Pathogen Informatics"/>
            <person name="Doyle S."/>
        </authorList>
    </citation>
    <scope>NUCLEOTIDE SEQUENCE [LARGE SCALE GENOMIC DNA]</scope>
    <source>
        <strain evidence="2 3">NCTC13533</strain>
    </source>
</reference>
<dbReference type="Pfam" id="PF13700">
    <property type="entry name" value="DUF4158"/>
    <property type="match status" value="1"/>
</dbReference>
<dbReference type="EMBL" id="UFVQ01000001">
    <property type="protein sequence ID" value="STA51383.1"/>
    <property type="molecule type" value="Genomic_DNA"/>
</dbReference>
<accession>A0A376C242</accession>